<reference evidence="1" key="2">
    <citation type="journal article" date="2015" name="Fish Shellfish Immunol.">
        <title>Early steps in the European eel (Anguilla anguilla)-Vibrio vulnificus interaction in the gills: Role of the RtxA13 toxin.</title>
        <authorList>
            <person name="Callol A."/>
            <person name="Pajuelo D."/>
            <person name="Ebbesson L."/>
            <person name="Teles M."/>
            <person name="MacKenzie S."/>
            <person name="Amaro C."/>
        </authorList>
    </citation>
    <scope>NUCLEOTIDE SEQUENCE</scope>
</reference>
<organism evidence="1">
    <name type="scientific">Anguilla anguilla</name>
    <name type="common">European freshwater eel</name>
    <name type="synonym">Muraena anguilla</name>
    <dbReference type="NCBI Taxonomy" id="7936"/>
    <lineage>
        <taxon>Eukaryota</taxon>
        <taxon>Metazoa</taxon>
        <taxon>Chordata</taxon>
        <taxon>Craniata</taxon>
        <taxon>Vertebrata</taxon>
        <taxon>Euteleostomi</taxon>
        <taxon>Actinopterygii</taxon>
        <taxon>Neopterygii</taxon>
        <taxon>Teleostei</taxon>
        <taxon>Anguilliformes</taxon>
        <taxon>Anguillidae</taxon>
        <taxon>Anguilla</taxon>
    </lineage>
</organism>
<proteinExistence type="predicted"/>
<dbReference type="AlphaFoldDB" id="A0A0E9XXJ3"/>
<evidence type="ECO:0000313" key="1">
    <source>
        <dbReference type="EMBL" id="JAI06409.1"/>
    </source>
</evidence>
<protein>
    <submittedName>
        <fullName evidence="1">Uncharacterized protein</fullName>
    </submittedName>
</protein>
<name>A0A0E9XXJ3_ANGAN</name>
<accession>A0A0E9XXJ3</accession>
<dbReference type="EMBL" id="GBXM01002169">
    <property type="protein sequence ID" value="JAI06409.1"/>
    <property type="molecule type" value="Transcribed_RNA"/>
</dbReference>
<reference evidence="1" key="1">
    <citation type="submission" date="2014-11" db="EMBL/GenBank/DDBJ databases">
        <authorList>
            <person name="Amaro Gonzalez C."/>
        </authorList>
    </citation>
    <scope>NUCLEOTIDE SEQUENCE</scope>
</reference>
<sequence length="33" mass="3596">MFAGHSDLMGKQQAKAGSVTIHIKLCALRIQNQ</sequence>